<evidence type="ECO:0000256" key="2">
    <source>
        <dbReference type="RuleBase" id="RU362097"/>
    </source>
</evidence>
<dbReference type="InterPro" id="IPR010131">
    <property type="entry name" value="MdtP/NodT-like"/>
</dbReference>
<dbReference type="Proteomes" id="UP000430120">
    <property type="component" value="Unassembled WGS sequence"/>
</dbReference>
<organism evidence="4 5">
    <name type="scientific">Ideonella dechloratans</name>
    <dbReference type="NCBI Taxonomy" id="36863"/>
    <lineage>
        <taxon>Bacteria</taxon>
        <taxon>Pseudomonadati</taxon>
        <taxon>Pseudomonadota</taxon>
        <taxon>Betaproteobacteria</taxon>
        <taxon>Burkholderiales</taxon>
        <taxon>Sphaerotilaceae</taxon>
        <taxon>Ideonella</taxon>
    </lineage>
</organism>
<comment type="caution">
    <text evidence="4">The sequence shown here is derived from an EMBL/GenBank/DDBJ whole genome shotgun (WGS) entry which is preliminary data.</text>
</comment>
<reference evidence="4 5" key="1">
    <citation type="submission" date="2019-09" db="EMBL/GenBank/DDBJ databases">
        <title>Draft genome sequences of 48 bacterial type strains from the CCUG.</title>
        <authorList>
            <person name="Tunovic T."/>
            <person name="Pineiro-Iglesias B."/>
            <person name="Unosson C."/>
            <person name="Inganas E."/>
            <person name="Ohlen M."/>
            <person name="Cardew S."/>
            <person name="Jensie-Markopoulos S."/>
            <person name="Salva-Serra F."/>
            <person name="Jaen-Luchoro D."/>
            <person name="Karlsson R."/>
            <person name="Svensson-Stadler L."/>
            <person name="Chun J."/>
            <person name="Moore E."/>
        </authorList>
    </citation>
    <scope>NUCLEOTIDE SEQUENCE [LARGE SCALE GENOMIC DNA]</scope>
    <source>
        <strain evidence="4 5">CCUG 30977</strain>
    </source>
</reference>
<keyword evidence="2" id="KW-0564">Palmitate</keyword>
<dbReference type="PANTHER" id="PTHR30203:SF33">
    <property type="entry name" value="BLR4455 PROTEIN"/>
    <property type="match status" value="1"/>
</dbReference>
<comment type="subcellular location">
    <subcellularLocation>
        <location evidence="2">Cell membrane</location>
        <topology evidence="2">Lipid-anchor</topology>
    </subcellularLocation>
</comment>
<dbReference type="NCBIfam" id="TIGR01845">
    <property type="entry name" value="outer_NodT"/>
    <property type="match status" value="1"/>
</dbReference>
<feature type="compositionally biased region" description="Basic and acidic residues" evidence="3">
    <location>
        <begin position="120"/>
        <end position="130"/>
    </location>
</feature>
<keyword evidence="2" id="KW-0472">Membrane</keyword>
<evidence type="ECO:0000256" key="1">
    <source>
        <dbReference type="ARBA" id="ARBA00007613"/>
    </source>
</evidence>
<proteinExistence type="inferred from homology"/>
<feature type="chain" id="PRO_5025087938" evidence="2">
    <location>
        <begin position="30"/>
        <end position="499"/>
    </location>
</feature>
<evidence type="ECO:0000313" key="5">
    <source>
        <dbReference type="Proteomes" id="UP000430120"/>
    </source>
</evidence>
<feature type="region of interest" description="Disordered" evidence="3">
    <location>
        <begin position="116"/>
        <end position="136"/>
    </location>
</feature>
<dbReference type="Gene3D" id="1.20.1600.10">
    <property type="entry name" value="Outer membrane efflux proteins (OEP)"/>
    <property type="match status" value="1"/>
</dbReference>
<dbReference type="PANTHER" id="PTHR30203">
    <property type="entry name" value="OUTER MEMBRANE CATION EFFLUX PROTEIN"/>
    <property type="match status" value="1"/>
</dbReference>
<dbReference type="InterPro" id="IPR003423">
    <property type="entry name" value="OMP_efflux"/>
</dbReference>
<name>A0A643FBG4_IDEDE</name>
<gene>
    <name evidence="4" type="ORF">F7Q92_11455</name>
</gene>
<evidence type="ECO:0000256" key="3">
    <source>
        <dbReference type="SAM" id="MobiDB-lite"/>
    </source>
</evidence>
<keyword evidence="2" id="KW-1134">Transmembrane beta strand</keyword>
<dbReference type="OrthoDB" id="9770517at2"/>
<sequence>MTHCHPTRARSRPPMRLLPLLALLTGALAGCAMGPDYQRPEVVTPAAWRTPEPGAAPVADLANLAWWESFGDTQLDALVKQALQNNLDIRIAAGRVRQYAARADLAKAQQLPEVGLRGSSTRDKLSEERQVPLSSRTPVNSAAYELQAQVSWELDLWGRVQRTNEAYLADLAATDEDRRAITLTVVANVVSGYVQLMALDRELALLKQDVANRQEVIRLAEARQQGGAGTMLQVMQARAALEETAAAVPAKEREIAAAENGLAILLGTDPATIPRSTALDALKAPPVPQGLPSSVLEQRPDVRMAEANLRAANARIGVAKAEFFPTISLTGLFGYASTDLSRFVTEPALFGSVGTQLVAKVFDGGRNDASVREAEAVQALHVDAYRRAVRNALMETEDALVYHQKTVQRLDALARQMKAVKSVAELAQKRYQGGQGTLFEVLDAERQVTAAQRLQIDALRDEHLSLVLIYKALGGGWKVAAPDVLQSVAADDAASSPKN</sequence>
<dbReference type="Pfam" id="PF02321">
    <property type="entry name" value="OEP"/>
    <property type="match status" value="2"/>
</dbReference>
<keyword evidence="2" id="KW-0449">Lipoprotein</keyword>
<evidence type="ECO:0000313" key="4">
    <source>
        <dbReference type="EMBL" id="KAB0581579.1"/>
    </source>
</evidence>
<dbReference type="SUPFAM" id="SSF56954">
    <property type="entry name" value="Outer membrane efflux proteins (OEP)"/>
    <property type="match status" value="1"/>
</dbReference>
<dbReference type="GO" id="GO:0005886">
    <property type="term" value="C:plasma membrane"/>
    <property type="evidence" value="ECO:0007669"/>
    <property type="project" value="UniProtKB-SubCell"/>
</dbReference>
<keyword evidence="5" id="KW-1185">Reference proteome</keyword>
<keyword evidence="2" id="KW-0732">Signal</keyword>
<accession>A0A643FBG4</accession>
<dbReference type="Gene3D" id="2.20.200.10">
    <property type="entry name" value="Outer membrane efflux proteins (OEP)"/>
    <property type="match status" value="1"/>
</dbReference>
<dbReference type="GO" id="GO:0015562">
    <property type="term" value="F:efflux transmembrane transporter activity"/>
    <property type="evidence" value="ECO:0007669"/>
    <property type="project" value="InterPro"/>
</dbReference>
<dbReference type="AlphaFoldDB" id="A0A643FBG4"/>
<protein>
    <submittedName>
        <fullName evidence="4">Efflux transporter outer membrane subunit</fullName>
    </submittedName>
</protein>
<keyword evidence="2" id="KW-0812">Transmembrane</keyword>
<feature type="signal peptide" evidence="2">
    <location>
        <begin position="1"/>
        <end position="29"/>
    </location>
</feature>
<comment type="similarity">
    <text evidence="1 2">Belongs to the outer membrane factor (OMF) (TC 1.B.17) family.</text>
</comment>
<dbReference type="EMBL" id="VZPB01000024">
    <property type="protein sequence ID" value="KAB0581579.1"/>
    <property type="molecule type" value="Genomic_DNA"/>
</dbReference>